<accession>A0AAV9GEC2</accession>
<comment type="caution">
    <text evidence="1">The sequence shown here is derived from an EMBL/GenBank/DDBJ whole genome shotgun (WGS) entry which is preliminary data.</text>
</comment>
<name>A0AAV9GEC2_9PEZI</name>
<evidence type="ECO:0000313" key="2">
    <source>
        <dbReference type="Proteomes" id="UP001321760"/>
    </source>
</evidence>
<gene>
    <name evidence="1" type="ORF">QBC34DRAFT_149253</name>
</gene>
<keyword evidence="2" id="KW-1185">Reference proteome</keyword>
<dbReference type="EMBL" id="MU865956">
    <property type="protein sequence ID" value="KAK4446567.1"/>
    <property type="molecule type" value="Genomic_DNA"/>
</dbReference>
<sequence length="220" mass="24714">MLGIRRRVLAATRSSNDTRQWPYRCSKPRDECFQYVIMQEGDLGLANGAVSSTLPRNFMPDSARCWARFFHHSCSGDSAHICHITTTESPCYDHCARGRHVGTDELPAVIAAVKMGLRNWSLGKNSQTVSPRAVRDPRTDRWALCRLKLESTALAPRANSTTAPTHDQQQTKWLNPVHWMLLELPNGAPFIQLRGRGRKGACFGGRRTTTAVRLSQTSRR</sequence>
<reference evidence="1" key="2">
    <citation type="submission" date="2023-05" db="EMBL/GenBank/DDBJ databases">
        <authorList>
            <consortium name="Lawrence Berkeley National Laboratory"/>
            <person name="Steindorff A."/>
            <person name="Hensen N."/>
            <person name="Bonometti L."/>
            <person name="Westerberg I."/>
            <person name="Brannstrom I.O."/>
            <person name="Guillou S."/>
            <person name="Cros-Aarteil S."/>
            <person name="Calhoun S."/>
            <person name="Haridas S."/>
            <person name="Kuo A."/>
            <person name="Mondo S."/>
            <person name="Pangilinan J."/>
            <person name="Riley R."/>
            <person name="Labutti K."/>
            <person name="Andreopoulos B."/>
            <person name="Lipzen A."/>
            <person name="Chen C."/>
            <person name="Yanf M."/>
            <person name="Daum C."/>
            <person name="Ng V."/>
            <person name="Clum A."/>
            <person name="Ohm R."/>
            <person name="Martin F."/>
            <person name="Silar P."/>
            <person name="Natvig D."/>
            <person name="Lalanne C."/>
            <person name="Gautier V."/>
            <person name="Ament-Velasquez S.L."/>
            <person name="Kruys A."/>
            <person name="Hutchinson M.I."/>
            <person name="Powell A.J."/>
            <person name="Barry K."/>
            <person name="Miller A.N."/>
            <person name="Grigoriev I.V."/>
            <person name="Debuchy R."/>
            <person name="Gladieux P."/>
            <person name="Thoren M.H."/>
            <person name="Johannesson H."/>
        </authorList>
    </citation>
    <scope>NUCLEOTIDE SEQUENCE</scope>
    <source>
        <strain evidence="1">PSN243</strain>
    </source>
</reference>
<reference evidence="1" key="1">
    <citation type="journal article" date="2023" name="Mol. Phylogenet. Evol.">
        <title>Genome-scale phylogeny and comparative genomics of the fungal order Sordariales.</title>
        <authorList>
            <person name="Hensen N."/>
            <person name="Bonometti L."/>
            <person name="Westerberg I."/>
            <person name="Brannstrom I.O."/>
            <person name="Guillou S."/>
            <person name="Cros-Aarteil S."/>
            <person name="Calhoun S."/>
            <person name="Haridas S."/>
            <person name="Kuo A."/>
            <person name="Mondo S."/>
            <person name="Pangilinan J."/>
            <person name="Riley R."/>
            <person name="LaButti K."/>
            <person name="Andreopoulos B."/>
            <person name="Lipzen A."/>
            <person name="Chen C."/>
            <person name="Yan M."/>
            <person name="Daum C."/>
            <person name="Ng V."/>
            <person name="Clum A."/>
            <person name="Steindorff A."/>
            <person name="Ohm R.A."/>
            <person name="Martin F."/>
            <person name="Silar P."/>
            <person name="Natvig D.O."/>
            <person name="Lalanne C."/>
            <person name="Gautier V."/>
            <person name="Ament-Velasquez S.L."/>
            <person name="Kruys A."/>
            <person name="Hutchinson M.I."/>
            <person name="Powell A.J."/>
            <person name="Barry K."/>
            <person name="Miller A.N."/>
            <person name="Grigoriev I.V."/>
            <person name="Debuchy R."/>
            <person name="Gladieux P."/>
            <person name="Hiltunen Thoren M."/>
            <person name="Johannesson H."/>
        </authorList>
    </citation>
    <scope>NUCLEOTIDE SEQUENCE</scope>
    <source>
        <strain evidence="1">PSN243</strain>
    </source>
</reference>
<proteinExistence type="predicted"/>
<organism evidence="1 2">
    <name type="scientific">Podospora aff. communis PSN243</name>
    <dbReference type="NCBI Taxonomy" id="3040156"/>
    <lineage>
        <taxon>Eukaryota</taxon>
        <taxon>Fungi</taxon>
        <taxon>Dikarya</taxon>
        <taxon>Ascomycota</taxon>
        <taxon>Pezizomycotina</taxon>
        <taxon>Sordariomycetes</taxon>
        <taxon>Sordariomycetidae</taxon>
        <taxon>Sordariales</taxon>
        <taxon>Podosporaceae</taxon>
        <taxon>Podospora</taxon>
    </lineage>
</organism>
<protein>
    <submittedName>
        <fullName evidence="1">Uncharacterized protein</fullName>
    </submittedName>
</protein>
<dbReference type="AlphaFoldDB" id="A0AAV9GEC2"/>
<evidence type="ECO:0000313" key="1">
    <source>
        <dbReference type="EMBL" id="KAK4446567.1"/>
    </source>
</evidence>
<dbReference type="Proteomes" id="UP001321760">
    <property type="component" value="Unassembled WGS sequence"/>
</dbReference>